<dbReference type="AlphaFoldDB" id="A0A2I0QR38"/>
<dbReference type="SMART" id="SM00646">
    <property type="entry name" value="Ami_3"/>
    <property type="match status" value="1"/>
</dbReference>
<dbReference type="OrthoDB" id="9806267at2"/>
<keyword evidence="1" id="KW-0378">Hydrolase</keyword>
<organism evidence="3 4">
    <name type="scientific">Halalkalibacillus sediminis</name>
    <dbReference type="NCBI Taxonomy" id="2018042"/>
    <lineage>
        <taxon>Bacteria</taxon>
        <taxon>Bacillati</taxon>
        <taxon>Bacillota</taxon>
        <taxon>Bacilli</taxon>
        <taxon>Bacillales</taxon>
        <taxon>Bacillaceae</taxon>
        <taxon>Halalkalibacillus</taxon>
    </lineage>
</organism>
<reference evidence="3 4" key="1">
    <citation type="submission" date="2017-06" db="EMBL/GenBank/DDBJ databases">
        <title>the draft geome sequence of Illustriluteabacillus marina B3227.</title>
        <authorList>
            <person name="He R.-H."/>
            <person name="Du Z.-J."/>
        </authorList>
    </citation>
    <scope>NUCLEOTIDE SEQUENCE [LARGE SCALE GENOMIC DNA]</scope>
    <source>
        <strain evidence="3 4">B3227</strain>
    </source>
</reference>
<evidence type="ECO:0000313" key="4">
    <source>
        <dbReference type="Proteomes" id="UP000243524"/>
    </source>
</evidence>
<feature type="domain" description="MurNAc-LAA" evidence="2">
    <location>
        <begin position="116"/>
        <end position="225"/>
    </location>
</feature>
<dbReference type="PANTHER" id="PTHR30404">
    <property type="entry name" value="N-ACETYLMURAMOYL-L-ALANINE AMIDASE"/>
    <property type="match status" value="1"/>
</dbReference>
<gene>
    <name evidence="3" type="primary">cwlD</name>
    <name evidence="3" type="ORF">CEY16_14360</name>
</gene>
<dbReference type="InterPro" id="IPR002508">
    <property type="entry name" value="MurNAc-LAA_cat"/>
</dbReference>
<dbReference type="GO" id="GO:0030288">
    <property type="term" value="C:outer membrane-bounded periplasmic space"/>
    <property type="evidence" value="ECO:0007669"/>
    <property type="project" value="TreeGrafter"/>
</dbReference>
<dbReference type="GO" id="GO:0009253">
    <property type="term" value="P:peptidoglycan catabolic process"/>
    <property type="evidence" value="ECO:0007669"/>
    <property type="project" value="InterPro"/>
</dbReference>
<dbReference type="RefSeq" id="WP_101332754.1">
    <property type="nucleotide sequence ID" value="NZ_PJNH01000005.1"/>
</dbReference>
<comment type="caution">
    <text evidence="3">The sequence shown here is derived from an EMBL/GenBank/DDBJ whole genome shotgun (WGS) entry which is preliminary data.</text>
</comment>
<proteinExistence type="predicted"/>
<evidence type="ECO:0000256" key="1">
    <source>
        <dbReference type="ARBA" id="ARBA00022801"/>
    </source>
</evidence>
<dbReference type="CDD" id="cd02696">
    <property type="entry name" value="MurNAc-LAA"/>
    <property type="match status" value="1"/>
</dbReference>
<dbReference type="NCBIfam" id="TIGR02883">
    <property type="entry name" value="spore_cwlD"/>
    <property type="match status" value="1"/>
</dbReference>
<name>A0A2I0QR38_9BACI</name>
<sequence length="232" mass="26609">MKRFWLILLWLVGLILLIYLLRYPIDTIFTTTKGTTTPLAGKVIVLDPGHGGVDGGADYEDIQEKSIAFQTTLFLRDYLQGAGATVYLTREKDVDLAPTDMKGYSKRKSYDIRKRVDFVNEKEADLFISVHLNSIPNNQWRGAQAFYYPNDENKELAMEIQKRMNESANKERSALPIQNIYILKHTDPVGALLEIGFLSNSEERSRLINEDYQREMASSIYEGIVEYLVQKD</sequence>
<dbReference type="Gene3D" id="3.40.630.40">
    <property type="entry name" value="Zn-dependent exopeptidases"/>
    <property type="match status" value="1"/>
</dbReference>
<dbReference type="Pfam" id="PF01520">
    <property type="entry name" value="Amidase_3"/>
    <property type="match status" value="1"/>
</dbReference>
<dbReference type="SUPFAM" id="SSF53187">
    <property type="entry name" value="Zn-dependent exopeptidases"/>
    <property type="match status" value="1"/>
</dbReference>
<keyword evidence="4" id="KW-1185">Reference proteome</keyword>
<evidence type="ECO:0000313" key="3">
    <source>
        <dbReference type="EMBL" id="PKR76540.1"/>
    </source>
</evidence>
<dbReference type="InterPro" id="IPR014234">
    <property type="entry name" value="Spore_CwlD"/>
</dbReference>
<dbReference type="InterPro" id="IPR050695">
    <property type="entry name" value="N-acetylmuramoyl_amidase_3"/>
</dbReference>
<accession>A0A2I0QR38</accession>
<dbReference type="GO" id="GO:0008745">
    <property type="term" value="F:N-acetylmuramoyl-L-alanine amidase activity"/>
    <property type="evidence" value="ECO:0007669"/>
    <property type="project" value="InterPro"/>
</dbReference>
<dbReference type="Proteomes" id="UP000243524">
    <property type="component" value="Unassembled WGS sequence"/>
</dbReference>
<dbReference type="PANTHER" id="PTHR30404:SF0">
    <property type="entry name" value="N-ACETYLMURAMOYL-L-ALANINE AMIDASE AMIC"/>
    <property type="match status" value="1"/>
</dbReference>
<protein>
    <submittedName>
        <fullName evidence="3">N-acetylmuramoyl-L-alanine amidase CwlD</fullName>
    </submittedName>
</protein>
<dbReference type="EMBL" id="PJNH01000005">
    <property type="protein sequence ID" value="PKR76540.1"/>
    <property type="molecule type" value="Genomic_DNA"/>
</dbReference>
<evidence type="ECO:0000259" key="2">
    <source>
        <dbReference type="SMART" id="SM00646"/>
    </source>
</evidence>